<dbReference type="STRING" id="667725.A0A0L0G2K4"/>
<dbReference type="InterPro" id="IPR004000">
    <property type="entry name" value="Actin"/>
</dbReference>
<dbReference type="Gene3D" id="3.30.420.40">
    <property type="match status" value="1"/>
</dbReference>
<gene>
    <name evidence="1" type="ORF">SARC_04393</name>
</gene>
<dbReference type="Proteomes" id="UP000054560">
    <property type="component" value="Unassembled WGS sequence"/>
</dbReference>
<protein>
    <recommendedName>
        <fullName evidence="3">Actin-related protein 5</fullName>
    </recommendedName>
</protein>
<keyword evidence="2" id="KW-1185">Reference proteome</keyword>
<accession>A0A0L0G2K4</accession>
<dbReference type="SUPFAM" id="SSF53067">
    <property type="entry name" value="Actin-like ATPase domain"/>
    <property type="match status" value="2"/>
</dbReference>
<feature type="non-terminal residue" evidence="1">
    <location>
        <position position="272"/>
    </location>
</feature>
<dbReference type="PANTHER" id="PTHR11937">
    <property type="entry name" value="ACTIN"/>
    <property type="match status" value="1"/>
</dbReference>
<sequence>MAERSQDEATESSPSEVEIVIGDEEAAPIKYNKRGMRVWGLSYIDILAKPDPVQAYDADERKGVPLVIDIGAYTIKAGWADKPEPSLVFRSRVARARKGFGETVGMMVGNDISNRESLRAQYRNYMEAGVVTNFITQEEIFDHIFSRLGINTPSIDHPVVLTERVCAPIFTRARFFEMLYMAYGVPRIGLGVGCLVSNYLQTTTRPSANGSDDKYAIVIQIGHSATHIVPLINGRMDSQNCKRVNIGAASTAHYLHNLLRLKYPQHAGRIHV</sequence>
<dbReference type="EMBL" id="KQ241840">
    <property type="protein sequence ID" value="KNC83362.1"/>
    <property type="molecule type" value="Genomic_DNA"/>
</dbReference>
<dbReference type="GeneID" id="25904897"/>
<dbReference type="AlphaFoldDB" id="A0A0L0G2K4"/>
<reference evidence="1 2" key="1">
    <citation type="submission" date="2011-02" db="EMBL/GenBank/DDBJ databases">
        <title>The Genome Sequence of Sphaeroforma arctica JP610.</title>
        <authorList>
            <consortium name="The Broad Institute Genome Sequencing Platform"/>
            <person name="Russ C."/>
            <person name="Cuomo C."/>
            <person name="Young S.K."/>
            <person name="Zeng Q."/>
            <person name="Gargeya S."/>
            <person name="Alvarado L."/>
            <person name="Berlin A."/>
            <person name="Chapman S.B."/>
            <person name="Chen Z."/>
            <person name="Freedman E."/>
            <person name="Gellesch M."/>
            <person name="Goldberg J."/>
            <person name="Griggs A."/>
            <person name="Gujja S."/>
            <person name="Heilman E."/>
            <person name="Heiman D."/>
            <person name="Howarth C."/>
            <person name="Mehta T."/>
            <person name="Neiman D."/>
            <person name="Pearson M."/>
            <person name="Roberts A."/>
            <person name="Saif S."/>
            <person name="Shea T."/>
            <person name="Shenoy N."/>
            <person name="Sisk P."/>
            <person name="Stolte C."/>
            <person name="Sykes S."/>
            <person name="White J."/>
            <person name="Yandava C."/>
            <person name="Burger G."/>
            <person name="Gray M.W."/>
            <person name="Holland P.W.H."/>
            <person name="King N."/>
            <person name="Lang F.B.F."/>
            <person name="Roger A.J."/>
            <person name="Ruiz-Trillo I."/>
            <person name="Haas B."/>
            <person name="Nusbaum C."/>
            <person name="Birren B."/>
        </authorList>
    </citation>
    <scope>NUCLEOTIDE SEQUENCE [LARGE SCALE GENOMIC DNA]</scope>
    <source>
        <strain evidence="1 2">JP610</strain>
    </source>
</reference>
<organism evidence="1 2">
    <name type="scientific">Sphaeroforma arctica JP610</name>
    <dbReference type="NCBI Taxonomy" id="667725"/>
    <lineage>
        <taxon>Eukaryota</taxon>
        <taxon>Ichthyosporea</taxon>
        <taxon>Ichthyophonida</taxon>
        <taxon>Sphaeroforma</taxon>
    </lineage>
</organism>
<dbReference type="eggNOG" id="KOG0681">
    <property type="taxonomic scope" value="Eukaryota"/>
</dbReference>
<proteinExistence type="predicted"/>
<evidence type="ECO:0000313" key="2">
    <source>
        <dbReference type="Proteomes" id="UP000054560"/>
    </source>
</evidence>
<dbReference type="RefSeq" id="XP_014157264.1">
    <property type="nucleotide sequence ID" value="XM_014301789.1"/>
</dbReference>
<evidence type="ECO:0000313" key="1">
    <source>
        <dbReference type="EMBL" id="KNC83362.1"/>
    </source>
</evidence>
<evidence type="ECO:0008006" key="3">
    <source>
        <dbReference type="Google" id="ProtNLM"/>
    </source>
</evidence>
<dbReference type="InterPro" id="IPR043129">
    <property type="entry name" value="ATPase_NBD"/>
</dbReference>
<dbReference type="OrthoDB" id="7340501at2759"/>
<dbReference type="Pfam" id="PF00022">
    <property type="entry name" value="Actin"/>
    <property type="match status" value="1"/>
</dbReference>
<name>A0A0L0G2K4_9EUKA</name>